<dbReference type="CDD" id="cd16035">
    <property type="entry name" value="sulfatase_like"/>
    <property type="match status" value="1"/>
</dbReference>
<dbReference type="AlphaFoldDB" id="A0A6G9XQI6"/>
<dbReference type="PANTHER" id="PTHR42693">
    <property type="entry name" value="ARYLSULFATASE FAMILY MEMBER"/>
    <property type="match status" value="1"/>
</dbReference>
<evidence type="ECO:0000313" key="7">
    <source>
        <dbReference type="EMBL" id="QIS03212.1"/>
    </source>
</evidence>
<keyword evidence="7" id="KW-0808">Transferase</keyword>
<evidence type="ECO:0000256" key="5">
    <source>
        <dbReference type="SAM" id="Phobius"/>
    </source>
</evidence>
<comment type="similarity">
    <text evidence="1">Belongs to the sulfatase family.</text>
</comment>
<keyword evidence="2" id="KW-0479">Metal-binding</keyword>
<keyword evidence="4" id="KW-0106">Calcium</keyword>
<dbReference type="InterPro" id="IPR000917">
    <property type="entry name" value="Sulfatase_N"/>
</dbReference>
<feature type="domain" description="Sulfatase N-terminal" evidence="6">
    <location>
        <begin position="48"/>
        <end position="391"/>
    </location>
</feature>
<dbReference type="Proteomes" id="UP000501705">
    <property type="component" value="Chromosome"/>
</dbReference>
<dbReference type="SUPFAM" id="SSF53649">
    <property type="entry name" value="Alkaline phosphatase-like"/>
    <property type="match status" value="1"/>
</dbReference>
<name>A0A6G9XQI6_NOCBR</name>
<organism evidence="7 8">
    <name type="scientific">Nocardia brasiliensis</name>
    <dbReference type="NCBI Taxonomy" id="37326"/>
    <lineage>
        <taxon>Bacteria</taxon>
        <taxon>Bacillati</taxon>
        <taxon>Actinomycetota</taxon>
        <taxon>Actinomycetes</taxon>
        <taxon>Mycobacteriales</taxon>
        <taxon>Nocardiaceae</taxon>
        <taxon>Nocardia</taxon>
    </lineage>
</organism>
<gene>
    <name evidence="7" type="ORF">F5X71_13630</name>
</gene>
<feature type="transmembrane region" description="Helical" evidence="5">
    <location>
        <begin position="21"/>
        <end position="39"/>
    </location>
</feature>
<keyword evidence="5" id="KW-1133">Transmembrane helix</keyword>
<evidence type="ECO:0000256" key="1">
    <source>
        <dbReference type="ARBA" id="ARBA00008779"/>
    </source>
</evidence>
<dbReference type="InterPro" id="IPR050738">
    <property type="entry name" value="Sulfatase"/>
</dbReference>
<dbReference type="PANTHER" id="PTHR42693:SF53">
    <property type="entry name" value="ENDO-4-O-SULFATASE"/>
    <property type="match status" value="1"/>
</dbReference>
<keyword evidence="5" id="KW-0812">Transmembrane</keyword>
<keyword evidence="3 7" id="KW-0378">Hydrolase</keyword>
<protein>
    <submittedName>
        <fullName evidence="7">Sulfatase-like hydrolase/transferase</fullName>
    </submittedName>
</protein>
<evidence type="ECO:0000256" key="4">
    <source>
        <dbReference type="ARBA" id="ARBA00022837"/>
    </source>
</evidence>
<dbReference type="EMBL" id="CP046171">
    <property type="protein sequence ID" value="QIS03212.1"/>
    <property type="molecule type" value="Genomic_DNA"/>
</dbReference>
<accession>A0A6G9XQI6</accession>
<dbReference type="GO" id="GO:0046872">
    <property type="term" value="F:metal ion binding"/>
    <property type="evidence" value="ECO:0007669"/>
    <property type="project" value="UniProtKB-KW"/>
</dbReference>
<dbReference type="RefSeq" id="WP_167462279.1">
    <property type="nucleotide sequence ID" value="NZ_CP046171.1"/>
</dbReference>
<reference evidence="7 8" key="1">
    <citation type="journal article" date="2019" name="ACS Chem. Biol.">
        <title>Identification and Mobilization of a Cryptic Antibiotic Biosynthesis Gene Locus from a Human-Pathogenic Nocardia Isolate.</title>
        <authorList>
            <person name="Herisse M."/>
            <person name="Ishida K."/>
            <person name="Porter J.L."/>
            <person name="Howden B."/>
            <person name="Hertweck C."/>
            <person name="Stinear T.P."/>
            <person name="Pidot S.J."/>
        </authorList>
    </citation>
    <scope>NUCLEOTIDE SEQUENCE [LARGE SCALE GENOMIC DNA]</scope>
    <source>
        <strain evidence="7 8">AUSMDU00024985</strain>
    </source>
</reference>
<evidence type="ECO:0000313" key="8">
    <source>
        <dbReference type="Proteomes" id="UP000501705"/>
    </source>
</evidence>
<evidence type="ECO:0000256" key="3">
    <source>
        <dbReference type="ARBA" id="ARBA00022801"/>
    </source>
</evidence>
<dbReference type="PROSITE" id="PS51318">
    <property type="entry name" value="TAT"/>
    <property type="match status" value="1"/>
</dbReference>
<dbReference type="GO" id="GO:0016740">
    <property type="term" value="F:transferase activity"/>
    <property type="evidence" value="ECO:0007669"/>
    <property type="project" value="UniProtKB-KW"/>
</dbReference>
<evidence type="ECO:0000259" key="6">
    <source>
        <dbReference type="Pfam" id="PF00884"/>
    </source>
</evidence>
<dbReference type="Pfam" id="PF00884">
    <property type="entry name" value="Sulfatase"/>
    <property type="match status" value="1"/>
</dbReference>
<sequence>MTVDNSDRPEPRARRLDRRRVLGMMAAAPVAVPLLRAAAATAAPSARPNILVLMTDQERADVVLPPGFELPARARLAANGVRFAMHHTPTAPCSPARSTLFTGLQAPVSGMLDNVRGNDLMGTVLGAIQTWSPDLDTAIPTLGTVLRDGGYRTAYIGKWHLSDSVAAEPTGLSAYGFDEAIDILSAGGPNEGTQQDPGVVEHAVDWLRRHGADPEPWLCVVSMVNPHDMMFCPRLYRFEDVPEHGADVPPNFESDLSTKPRVQSRWRTINGIVGGPMPTELDSDDARQQWRRWGNWYLELLRRTDELTGRVLAALDRGGAADNTVVVRVADHGELGGAHGLRQKGAMIYRENNRVPLVIADPRDPSVHGRTANALTSHIDLVPTLAALAGIDGAAAGSGPGRNLVPVLADPARTVRDAILLTSDAKSSGGQLPGSRYCLRGAITARYSFARYGTAEQLDRPRGEFEYELYDRQEDPLELRNLAHGGGASGLVDDLNDLVDTLIARELRHRDTETR</sequence>
<dbReference type="InterPro" id="IPR017850">
    <property type="entry name" value="Alkaline_phosphatase_core_sf"/>
</dbReference>
<dbReference type="InterPro" id="IPR006311">
    <property type="entry name" value="TAT_signal"/>
</dbReference>
<dbReference type="PROSITE" id="PS00149">
    <property type="entry name" value="SULFATASE_2"/>
    <property type="match status" value="1"/>
</dbReference>
<keyword evidence="5" id="KW-0472">Membrane</keyword>
<proteinExistence type="inferred from homology"/>
<dbReference type="InterPro" id="IPR024607">
    <property type="entry name" value="Sulfatase_CS"/>
</dbReference>
<dbReference type="GO" id="GO:0004065">
    <property type="term" value="F:arylsulfatase activity"/>
    <property type="evidence" value="ECO:0007669"/>
    <property type="project" value="TreeGrafter"/>
</dbReference>
<dbReference type="Gene3D" id="3.40.720.10">
    <property type="entry name" value="Alkaline Phosphatase, subunit A"/>
    <property type="match status" value="1"/>
</dbReference>
<evidence type="ECO:0000256" key="2">
    <source>
        <dbReference type="ARBA" id="ARBA00022723"/>
    </source>
</evidence>